<reference evidence="9" key="1">
    <citation type="submission" date="2016-06" db="EMBL/GenBank/DDBJ databases">
        <authorList>
            <person name="Chen W."/>
            <person name="Hasegawa D.K."/>
        </authorList>
    </citation>
    <scope>NUCLEOTIDE SEQUENCE [LARGE SCALE GENOMIC DNA]</scope>
    <source>
        <strain evidence="9">MEAM1</strain>
    </source>
</reference>
<evidence type="ECO:0000256" key="3">
    <source>
        <dbReference type="ARBA" id="ARBA00022490"/>
    </source>
</evidence>
<accession>A0A249DVZ6</accession>
<dbReference type="OrthoDB" id="9804006at2"/>
<dbReference type="InterPro" id="IPR023584">
    <property type="entry name" value="Ribosome_recyc_fac_dom"/>
</dbReference>
<protein>
    <recommendedName>
        <fullName evidence="6">Ribosome-recycling factor</fullName>
        <shortName evidence="6">RRF</shortName>
    </recommendedName>
    <alternativeName>
        <fullName evidence="6">Ribosome-releasing factor</fullName>
    </alternativeName>
</protein>
<dbReference type="GO" id="GO:0043023">
    <property type="term" value="F:ribosomal large subunit binding"/>
    <property type="evidence" value="ECO:0007669"/>
    <property type="project" value="TreeGrafter"/>
</dbReference>
<evidence type="ECO:0000313" key="9">
    <source>
        <dbReference type="Proteomes" id="UP000216438"/>
    </source>
</evidence>
<dbReference type="Gene3D" id="3.30.1360.40">
    <property type="match status" value="1"/>
</dbReference>
<evidence type="ECO:0000256" key="4">
    <source>
        <dbReference type="ARBA" id="ARBA00022917"/>
    </source>
</evidence>
<proteinExistence type="inferred from homology"/>
<keyword evidence="3 6" id="KW-0963">Cytoplasm</keyword>
<evidence type="ECO:0000256" key="5">
    <source>
        <dbReference type="ARBA" id="ARBA00025050"/>
    </source>
</evidence>
<gene>
    <name evidence="6" type="primary">frr</name>
    <name evidence="8" type="ORF">BA171_00655</name>
</gene>
<dbReference type="FunFam" id="1.10.132.20:FF:000001">
    <property type="entry name" value="Ribosome-recycling factor"/>
    <property type="match status" value="1"/>
</dbReference>
<dbReference type="PANTHER" id="PTHR20982">
    <property type="entry name" value="RIBOSOME RECYCLING FACTOR"/>
    <property type="match status" value="1"/>
</dbReference>
<dbReference type="GO" id="GO:0005829">
    <property type="term" value="C:cytosol"/>
    <property type="evidence" value="ECO:0007669"/>
    <property type="project" value="GOC"/>
</dbReference>
<evidence type="ECO:0000259" key="7">
    <source>
        <dbReference type="Pfam" id="PF01765"/>
    </source>
</evidence>
<dbReference type="CDD" id="cd00520">
    <property type="entry name" value="RRF"/>
    <property type="match status" value="1"/>
</dbReference>
<evidence type="ECO:0000256" key="1">
    <source>
        <dbReference type="ARBA" id="ARBA00004496"/>
    </source>
</evidence>
<dbReference type="HAMAP" id="MF_00040">
    <property type="entry name" value="RRF"/>
    <property type="match status" value="1"/>
</dbReference>
<evidence type="ECO:0000313" key="8">
    <source>
        <dbReference type="EMBL" id="ASX25723.1"/>
    </source>
</evidence>
<dbReference type="EMBL" id="CP016303">
    <property type="protein sequence ID" value="ASX25723.1"/>
    <property type="molecule type" value="Genomic_DNA"/>
</dbReference>
<keyword evidence="4 6" id="KW-0648">Protein biosynthesis</keyword>
<comment type="similarity">
    <text evidence="2 6">Belongs to the RRF family.</text>
</comment>
<dbReference type="RefSeq" id="WP_046493888.1">
    <property type="nucleotide sequence ID" value="NZ_CP016303.1"/>
</dbReference>
<comment type="function">
    <text evidence="5 6">Responsible for the release of ribosomes from messenger RNA at the termination of protein biosynthesis. May increase the efficiency of translation by recycling ribosomes from one round of translation to another.</text>
</comment>
<dbReference type="Proteomes" id="UP000216438">
    <property type="component" value="Chromosome"/>
</dbReference>
<reference evidence="8 9" key="2">
    <citation type="submission" date="2017-09" db="EMBL/GenBank/DDBJ databases">
        <title>The genome of whitefly Bemisia tabaci, a global crop pest, provides novel insights into virus transmission, host adaptation and insecticide resistance.</title>
        <authorList>
            <person name="Kaur N."/>
            <person name="Kliot A."/>
            <person name="Pinheiro P.V."/>
            <person name="Luan J."/>
            <person name="Zheng Y."/>
            <person name="Liu W."/>
            <person name="Sun H."/>
            <person name="Yang X."/>
            <person name="Xu Y."/>
            <person name="Luo Y."/>
            <person name="Kruse A."/>
            <person name="Fisher T.W."/>
            <person name="Nelson D.R."/>
            <person name="Elimelech M."/>
            <person name="MacCoss M."/>
            <person name="Johnson R."/>
            <person name="Cohen E."/>
            <person name="Hunter W.B."/>
            <person name="Brown J.K."/>
            <person name="Jander G."/>
            <person name="Cilia M."/>
            <person name="Douglas A.E."/>
            <person name="Ghanim M."/>
            <person name="Simmons A.M."/>
            <person name="Wintermantel W.M."/>
            <person name="Ling K.-S."/>
            <person name="Fei Z."/>
        </authorList>
    </citation>
    <scope>NUCLEOTIDE SEQUENCE [LARGE SCALE GENOMIC DNA]</scope>
    <source>
        <strain evidence="8 9">MEAM1</strain>
    </source>
</reference>
<dbReference type="AlphaFoldDB" id="A0A249DVZ6"/>
<name>A0A249DVZ6_9ENTR</name>
<dbReference type="SUPFAM" id="SSF55194">
    <property type="entry name" value="Ribosome recycling factor, RRF"/>
    <property type="match status" value="1"/>
</dbReference>
<feature type="domain" description="Ribosome recycling factor" evidence="7">
    <location>
        <begin position="20"/>
        <end position="183"/>
    </location>
</feature>
<organism evidence="8 9">
    <name type="scientific">Candidatus Hamiltonella defensa</name>
    <name type="common">Bemisia tabaci</name>
    <dbReference type="NCBI Taxonomy" id="672795"/>
    <lineage>
        <taxon>Bacteria</taxon>
        <taxon>Pseudomonadati</taxon>
        <taxon>Pseudomonadota</taxon>
        <taxon>Gammaproteobacteria</taxon>
        <taxon>Enterobacterales</taxon>
        <taxon>Enterobacteriaceae</taxon>
        <taxon>aphid secondary symbionts</taxon>
        <taxon>Candidatus Williamhamiltonella</taxon>
    </lineage>
</organism>
<dbReference type="InterPro" id="IPR036191">
    <property type="entry name" value="RRF_sf"/>
</dbReference>
<dbReference type="Gene3D" id="1.10.132.20">
    <property type="entry name" value="Ribosome-recycling factor"/>
    <property type="match status" value="1"/>
</dbReference>
<comment type="subcellular location">
    <subcellularLocation>
        <location evidence="1 6">Cytoplasm</location>
    </subcellularLocation>
</comment>
<evidence type="ECO:0000256" key="2">
    <source>
        <dbReference type="ARBA" id="ARBA00005912"/>
    </source>
</evidence>
<dbReference type="Pfam" id="PF01765">
    <property type="entry name" value="RRF"/>
    <property type="match status" value="1"/>
</dbReference>
<dbReference type="NCBIfam" id="TIGR00496">
    <property type="entry name" value="frr"/>
    <property type="match status" value="1"/>
</dbReference>
<dbReference type="GO" id="GO:0002184">
    <property type="term" value="P:cytoplasmic translational termination"/>
    <property type="evidence" value="ECO:0007669"/>
    <property type="project" value="TreeGrafter"/>
</dbReference>
<sequence>MISKIETETQSRMEKCTESFESQIKKIRTGRASPSILDSIQVDYYGASTPLRQLANIVAEDSSHLAVTVFDRNLTPYIEKAIQNSPLGLNPSSAANLIRVPLPPLTEERRKELIKVIRSEAEAARVAVRNIRASVNKKSKETLKKKEISEDEDRQIQDNVQKLTDRYIKKIDEFLTKKEKEVMTV</sequence>
<dbReference type="FunFam" id="3.30.1360.40:FF:000001">
    <property type="entry name" value="Ribosome-recycling factor"/>
    <property type="match status" value="1"/>
</dbReference>
<dbReference type="PANTHER" id="PTHR20982:SF3">
    <property type="entry name" value="MITOCHONDRIAL RIBOSOME RECYCLING FACTOR PSEUDO 1"/>
    <property type="match status" value="1"/>
</dbReference>
<dbReference type="InterPro" id="IPR002661">
    <property type="entry name" value="Ribosome_recyc_fac"/>
</dbReference>
<evidence type="ECO:0000256" key="6">
    <source>
        <dbReference type="HAMAP-Rule" id="MF_00040"/>
    </source>
</evidence>